<evidence type="ECO:0000259" key="2">
    <source>
        <dbReference type="Pfam" id="PF20152"/>
    </source>
</evidence>
<feature type="transmembrane region" description="Helical" evidence="1">
    <location>
        <begin position="47"/>
        <end position="69"/>
    </location>
</feature>
<feature type="transmembrane region" description="Helical" evidence="1">
    <location>
        <begin position="209"/>
        <end position="228"/>
    </location>
</feature>
<evidence type="ECO:0000313" key="3">
    <source>
        <dbReference type="EMBL" id="KAF5392682.1"/>
    </source>
</evidence>
<feature type="transmembrane region" description="Helical" evidence="1">
    <location>
        <begin position="249"/>
        <end position="272"/>
    </location>
</feature>
<feature type="transmembrane region" description="Helical" evidence="1">
    <location>
        <begin position="147"/>
        <end position="169"/>
    </location>
</feature>
<evidence type="ECO:0000313" key="4">
    <source>
        <dbReference type="Proteomes" id="UP000518752"/>
    </source>
</evidence>
<dbReference type="OrthoDB" id="2681808at2759"/>
<dbReference type="PANTHER" id="PTHR40465:SF1">
    <property type="entry name" value="DUF6534 DOMAIN-CONTAINING PROTEIN"/>
    <property type="match status" value="1"/>
</dbReference>
<reference evidence="3 4" key="1">
    <citation type="journal article" date="2020" name="ISME J.">
        <title>Uncovering the hidden diversity of litter-decomposition mechanisms in mushroom-forming fungi.</title>
        <authorList>
            <person name="Floudas D."/>
            <person name="Bentzer J."/>
            <person name="Ahren D."/>
            <person name="Johansson T."/>
            <person name="Persson P."/>
            <person name="Tunlid A."/>
        </authorList>
    </citation>
    <scope>NUCLEOTIDE SEQUENCE [LARGE SCALE GENOMIC DNA]</scope>
    <source>
        <strain evidence="3 4">CBS 406.79</strain>
    </source>
</reference>
<feature type="domain" description="DUF6534" evidence="2">
    <location>
        <begin position="215"/>
        <end position="302"/>
    </location>
</feature>
<dbReference type="InterPro" id="IPR045339">
    <property type="entry name" value="DUF6534"/>
</dbReference>
<dbReference type="AlphaFoldDB" id="A0A8H5I005"/>
<keyword evidence="4" id="KW-1185">Reference proteome</keyword>
<keyword evidence="1" id="KW-1133">Transmembrane helix</keyword>
<proteinExistence type="predicted"/>
<name>A0A8H5I005_9AGAR</name>
<gene>
    <name evidence="3" type="ORF">D9757_000913</name>
</gene>
<dbReference type="EMBL" id="JAACJN010000004">
    <property type="protein sequence ID" value="KAF5392682.1"/>
    <property type="molecule type" value="Genomic_DNA"/>
</dbReference>
<organism evidence="3 4">
    <name type="scientific">Collybiopsis confluens</name>
    <dbReference type="NCBI Taxonomy" id="2823264"/>
    <lineage>
        <taxon>Eukaryota</taxon>
        <taxon>Fungi</taxon>
        <taxon>Dikarya</taxon>
        <taxon>Basidiomycota</taxon>
        <taxon>Agaricomycotina</taxon>
        <taxon>Agaricomycetes</taxon>
        <taxon>Agaricomycetidae</taxon>
        <taxon>Agaricales</taxon>
        <taxon>Marasmiineae</taxon>
        <taxon>Omphalotaceae</taxon>
        <taxon>Collybiopsis</taxon>
    </lineage>
</organism>
<evidence type="ECO:0000256" key="1">
    <source>
        <dbReference type="SAM" id="Phobius"/>
    </source>
</evidence>
<sequence length="326" mass="35665">MADNLMSHELGLVTEMTRSHLVALVARFPNPLSSPDEFSALTDVPLFLGYMLAYFLNGILFVQVFVYFISFRRTDPRYLQIIVLVIFLVECTSTVCATEIVIYSIITQGYLSFSVILPDFQALAVLIGVASSIVHGFYCWRLKVLGGHWAIIVVIVILSVIQCVMVSLFDDNVFNDADVLGAPSAALGEGSAAAAASELAIAGSLIHEIWLITTALCDIIITCTIFYLQRRILKDLDKGSQLATRVKRLMSIAIDTGLITAAAAMLQLLLFLVFRGTLVSFCLFYSLPTLYANCALATLNARLTVPGKGFRESMPAKLVEENENSA</sequence>
<feature type="transmembrane region" description="Helical" evidence="1">
    <location>
        <begin position="120"/>
        <end position="140"/>
    </location>
</feature>
<feature type="transmembrane region" description="Helical" evidence="1">
    <location>
        <begin position="278"/>
        <end position="301"/>
    </location>
</feature>
<dbReference type="Pfam" id="PF20152">
    <property type="entry name" value="DUF6534"/>
    <property type="match status" value="1"/>
</dbReference>
<dbReference type="Proteomes" id="UP000518752">
    <property type="component" value="Unassembled WGS sequence"/>
</dbReference>
<feature type="transmembrane region" description="Helical" evidence="1">
    <location>
        <begin position="81"/>
        <end position="105"/>
    </location>
</feature>
<keyword evidence="1" id="KW-0472">Membrane</keyword>
<accession>A0A8H5I005</accession>
<comment type="caution">
    <text evidence="3">The sequence shown here is derived from an EMBL/GenBank/DDBJ whole genome shotgun (WGS) entry which is preliminary data.</text>
</comment>
<dbReference type="PANTHER" id="PTHR40465">
    <property type="entry name" value="CHROMOSOME 1, WHOLE GENOME SHOTGUN SEQUENCE"/>
    <property type="match status" value="1"/>
</dbReference>
<protein>
    <recommendedName>
        <fullName evidence="2">DUF6534 domain-containing protein</fullName>
    </recommendedName>
</protein>
<keyword evidence="1" id="KW-0812">Transmembrane</keyword>